<protein>
    <recommendedName>
        <fullName evidence="2">Sedlin</fullName>
    </recommendedName>
</protein>
<dbReference type="GO" id="GO:0006888">
    <property type="term" value="P:endoplasmic reticulum to Golgi vesicle-mediated transport"/>
    <property type="evidence" value="ECO:0007669"/>
    <property type="project" value="InterPro"/>
</dbReference>
<dbReference type="Pfam" id="PF04628">
    <property type="entry name" value="Sedlin_N"/>
    <property type="match status" value="1"/>
</dbReference>
<evidence type="ECO:0008006" key="2">
    <source>
        <dbReference type="Google" id="ProtNLM"/>
    </source>
</evidence>
<proteinExistence type="predicted"/>
<organism evidence="1">
    <name type="scientific">Pyricularia oryzae (strain Y34)</name>
    <name type="common">Rice blast fungus</name>
    <name type="synonym">Magnaporthe oryzae</name>
    <dbReference type="NCBI Taxonomy" id="1143189"/>
    <lineage>
        <taxon>Eukaryota</taxon>
        <taxon>Fungi</taxon>
        <taxon>Dikarya</taxon>
        <taxon>Ascomycota</taxon>
        <taxon>Pezizomycotina</taxon>
        <taxon>Sordariomycetes</taxon>
        <taxon>Sordariomycetidae</taxon>
        <taxon>Magnaporthales</taxon>
        <taxon>Pyriculariaceae</taxon>
        <taxon>Pyricularia</taxon>
    </lineage>
</organism>
<dbReference type="SUPFAM" id="SSF64356">
    <property type="entry name" value="SNARE-like"/>
    <property type="match status" value="1"/>
</dbReference>
<dbReference type="InterPro" id="IPR006722">
    <property type="entry name" value="Sedlin"/>
</dbReference>
<accession>A0AA97PI55</accession>
<dbReference type="EMBL" id="JH792904">
    <property type="protein sequence ID" value="ELQ35482.1"/>
    <property type="molecule type" value="Genomic_DNA"/>
</dbReference>
<dbReference type="Proteomes" id="UP000011086">
    <property type="component" value="Unassembled WGS sequence"/>
</dbReference>
<evidence type="ECO:0000313" key="1">
    <source>
        <dbReference type="EMBL" id="ELQ35482.1"/>
    </source>
</evidence>
<dbReference type="AlphaFoldDB" id="A0AA97PI55"/>
<dbReference type="PANTHER" id="PTHR12403">
    <property type="entry name" value="TRAFFICKING PROTEIN PARTICLE COMPLEX SUBUNIT 2"/>
    <property type="match status" value="1"/>
</dbReference>
<gene>
    <name evidence="1" type="ORF">OOU_Y34scaffold00707g66</name>
</gene>
<reference evidence="1" key="1">
    <citation type="journal article" date="2012" name="PLoS Genet.">
        <title>Comparative analysis of the genomes of two field isolates of the rice blast fungus Magnaporthe oryzae.</title>
        <authorList>
            <person name="Xue M."/>
            <person name="Yang J."/>
            <person name="Li Z."/>
            <person name="Hu S."/>
            <person name="Yao N."/>
            <person name="Dean R.A."/>
            <person name="Zhao W."/>
            <person name="Shen M."/>
            <person name="Zhang H."/>
            <person name="Li C."/>
            <person name="Liu L."/>
            <person name="Cao L."/>
            <person name="Xu X."/>
            <person name="Xing Y."/>
            <person name="Hsiang T."/>
            <person name="Zhang Z."/>
            <person name="Xu J.R."/>
            <person name="Peng Y.L."/>
        </authorList>
    </citation>
    <scope>NUCLEOTIDE SEQUENCE</scope>
    <source>
        <strain evidence="1">Y34</strain>
    </source>
</reference>
<dbReference type="InterPro" id="IPR011012">
    <property type="entry name" value="Longin-like_dom_sf"/>
</dbReference>
<name>A0AA97PI55_PYRO3</name>
<sequence>MSGAVFLPTSVSQVCNSDMVSSLGRKAKRDIPHVVELQGMPIPTTPSSQSGEDLAVPSTPFYTTEYRAAPRRWKNYNCRHNGHINPLNSMPRRHRQKCTDPTLADAICPKPQCAPLTVEATADRQTHGAQNNPLHISIFPSHDPTTNTLTPARTPLQFSLLLSSTLDVFDLRARHHTAGGTGLSGDFGLLHAVDERLAAYGFETNTGVRFIVVVDMRGRRIDASVVGGLGAGGAGATGGDAKSGAAAKAAAAAVGLRDGEMKPVFRAMQTAYIRLLQNPFYEPDEHSPPGGRGGKKITSRRFAADMRRIGEAWTPGVTSL</sequence>
<dbReference type="GO" id="GO:0005737">
    <property type="term" value="C:cytoplasm"/>
    <property type="evidence" value="ECO:0007669"/>
    <property type="project" value="GOC"/>
</dbReference>
<dbReference type="Gene3D" id="3.30.450.70">
    <property type="match status" value="1"/>
</dbReference>